<comment type="caution">
    <text evidence="2">The sequence shown here is derived from an EMBL/GenBank/DDBJ whole genome shotgun (WGS) entry which is preliminary data.</text>
</comment>
<evidence type="ECO:0000256" key="1">
    <source>
        <dbReference type="SAM" id="MobiDB-lite"/>
    </source>
</evidence>
<dbReference type="AlphaFoldDB" id="A0A0F9SN79"/>
<proteinExistence type="predicted"/>
<reference evidence="2" key="1">
    <citation type="journal article" date="2015" name="Nature">
        <title>Complex archaea that bridge the gap between prokaryotes and eukaryotes.</title>
        <authorList>
            <person name="Spang A."/>
            <person name="Saw J.H."/>
            <person name="Jorgensen S.L."/>
            <person name="Zaremba-Niedzwiedzka K."/>
            <person name="Martijn J."/>
            <person name="Lind A.E."/>
            <person name="van Eijk R."/>
            <person name="Schleper C."/>
            <person name="Guy L."/>
            <person name="Ettema T.J."/>
        </authorList>
    </citation>
    <scope>NUCLEOTIDE SEQUENCE</scope>
</reference>
<name>A0A0F9SN79_9ZZZZ</name>
<organism evidence="2">
    <name type="scientific">marine sediment metagenome</name>
    <dbReference type="NCBI Taxonomy" id="412755"/>
    <lineage>
        <taxon>unclassified sequences</taxon>
        <taxon>metagenomes</taxon>
        <taxon>ecological metagenomes</taxon>
    </lineage>
</organism>
<gene>
    <name evidence="2" type="ORF">LCGC14_0498760</name>
</gene>
<feature type="region of interest" description="Disordered" evidence="1">
    <location>
        <begin position="53"/>
        <end position="80"/>
    </location>
</feature>
<sequence>MATEAQLQAQIALNRERDRLVELARTNICYCDGELVVAWIGGEYVLRCGKDKSHEGIKPKSEHHRMIERQEREDANSRNI</sequence>
<protein>
    <submittedName>
        <fullName evidence="2">Uncharacterized protein</fullName>
    </submittedName>
</protein>
<dbReference type="EMBL" id="LAZR01000580">
    <property type="protein sequence ID" value="KKN63772.1"/>
    <property type="molecule type" value="Genomic_DNA"/>
</dbReference>
<accession>A0A0F9SN79</accession>
<evidence type="ECO:0000313" key="2">
    <source>
        <dbReference type="EMBL" id="KKN63772.1"/>
    </source>
</evidence>